<name>A0ABV2PIL2_9BACI</name>
<dbReference type="EMBL" id="JBEPSB010000007">
    <property type="protein sequence ID" value="MET4560789.1"/>
    <property type="molecule type" value="Genomic_DNA"/>
</dbReference>
<dbReference type="RefSeq" id="WP_354471670.1">
    <property type="nucleotide sequence ID" value="NZ_JBEPSB010000007.1"/>
</dbReference>
<gene>
    <name evidence="2" type="ORF">ABIA69_001933</name>
</gene>
<accession>A0ABV2PIL2</accession>
<dbReference type="Proteomes" id="UP001549363">
    <property type="component" value="Unassembled WGS sequence"/>
</dbReference>
<comment type="caution">
    <text evidence="2">The sequence shown here is derived from an EMBL/GenBank/DDBJ whole genome shotgun (WGS) entry which is preliminary data.</text>
</comment>
<keyword evidence="3" id="KW-1185">Reference proteome</keyword>
<sequence length="379" mass="43143">MTKFNVGDKVVPINKTVEGYDNLRDSKNWNKAQKVNQPFLYVQYFDDSVNAYVCNVNEGPCEGCYFNESDLIPYKKVTKNQRITALENELSETKNEVAELKLIIHELRERPQLTTVINNAPQEPSTTNTVEDIIKFEGKQYCKVDREAKSGDVVIFHKNNTRFFTNGEPYKVAANGCPFDNEKEAVLPLYSTVYGRTPETVDVYEIVKIEPLTPNQQRARIIEDAKKFIEDLTANKSTDGYMLHDNLQLIPYFTTSLEERTVTVVIKGAFSKAIKYRGIAKCNSNDVFNEHIGKSIALGRALGLDVSEFEQAVQPSEVVKGHKVQWKTTDSIYDIVEVTDKECTFNSYLLNEVIGPFTYPEIETECFIINDTNAIYEVI</sequence>
<reference evidence="2 3" key="1">
    <citation type="submission" date="2024-06" db="EMBL/GenBank/DDBJ databases">
        <title>Sorghum-associated microbial communities from plants grown in Nebraska, USA.</title>
        <authorList>
            <person name="Schachtman D."/>
        </authorList>
    </citation>
    <scope>NUCLEOTIDE SEQUENCE [LARGE SCALE GENOMIC DNA]</scope>
    <source>
        <strain evidence="2 3">736</strain>
    </source>
</reference>
<evidence type="ECO:0000256" key="1">
    <source>
        <dbReference type="SAM" id="Coils"/>
    </source>
</evidence>
<organism evidence="2 3">
    <name type="scientific">Lysinibacillus parviboronicapiens</name>
    <dbReference type="NCBI Taxonomy" id="436516"/>
    <lineage>
        <taxon>Bacteria</taxon>
        <taxon>Bacillati</taxon>
        <taxon>Bacillota</taxon>
        <taxon>Bacilli</taxon>
        <taxon>Bacillales</taxon>
        <taxon>Bacillaceae</taxon>
        <taxon>Lysinibacillus</taxon>
    </lineage>
</organism>
<evidence type="ECO:0000313" key="3">
    <source>
        <dbReference type="Proteomes" id="UP001549363"/>
    </source>
</evidence>
<evidence type="ECO:0000313" key="2">
    <source>
        <dbReference type="EMBL" id="MET4560789.1"/>
    </source>
</evidence>
<protein>
    <submittedName>
        <fullName evidence="2">Uncharacterized protein</fullName>
    </submittedName>
</protein>
<proteinExistence type="predicted"/>
<feature type="coiled-coil region" evidence="1">
    <location>
        <begin position="76"/>
        <end position="110"/>
    </location>
</feature>
<keyword evidence="1" id="KW-0175">Coiled coil</keyword>